<protein>
    <submittedName>
        <fullName evidence="2">Rhodanese-related sulfurtransferase</fullName>
    </submittedName>
</protein>
<dbReference type="InterPro" id="IPR001763">
    <property type="entry name" value="Rhodanese-like_dom"/>
</dbReference>
<dbReference type="AlphaFoldDB" id="A0A1N7HFW3"/>
<evidence type="ECO:0000313" key="2">
    <source>
        <dbReference type="EMBL" id="SIS23777.1"/>
    </source>
</evidence>
<dbReference type="SUPFAM" id="SSF52821">
    <property type="entry name" value="Rhodanese/Cell cycle control phosphatase"/>
    <property type="match status" value="1"/>
</dbReference>
<name>A0A1N7HFW3_9NOCA</name>
<evidence type="ECO:0000259" key="1">
    <source>
        <dbReference type="PROSITE" id="PS50206"/>
    </source>
</evidence>
<dbReference type="Proteomes" id="UP000186218">
    <property type="component" value="Unassembled WGS sequence"/>
</dbReference>
<dbReference type="STRING" id="1344003.SAMN05445060_4177"/>
<dbReference type="InterPro" id="IPR036873">
    <property type="entry name" value="Rhodanese-like_dom_sf"/>
</dbReference>
<feature type="domain" description="Rhodanese" evidence="1">
    <location>
        <begin position="17"/>
        <end position="106"/>
    </location>
</feature>
<proteinExistence type="predicted"/>
<accession>A0A1N7HFW3</accession>
<organism evidence="2 3">
    <name type="scientific">Williamsia sterculiae</name>
    <dbReference type="NCBI Taxonomy" id="1344003"/>
    <lineage>
        <taxon>Bacteria</taxon>
        <taxon>Bacillati</taxon>
        <taxon>Actinomycetota</taxon>
        <taxon>Actinomycetes</taxon>
        <taxon>Mycobacteriales</taxon>
        <taxon>Nocardiaceae</taxon>
        <taxon>Williamsia</taxon>
    </lineage>
</organism>
<sequence>MSVVDSITAREAVRHRDSQGALVVDLRPQVVRHQGSLPGAVVVEPDDLEAAFAPTSARRIPAIVDLDTEIAVVSIRAQAQRIAARIAALGYTNVSYVEGGYQALCSAVA</sequence>
<dbReference type="PROSITE" id="PS50206">
    <property type="entry name" value="RHODANESE_3"/>
    <property type="match status" value="1"/>
</dbReference>
<keyword evidence="2" id="KW-0808">Transferase</keyword>
<dbReference type="Gene3D" id="3.40.250.10">
    <property type="entry name" value="Rhodanese-like domain"/>
    <property type="match status" value="1"/>
</dbReference>
<gene>
    <name evidence="2" type="ORF">SAMN05445060_4177</name>
</gene>
<dbReference type="OrthoDB" id="1445766at2"/>
<reference evidence="2 3" key="1">
    <citation type="submission" date="2017-01" db="EMBL/GenBank/DDBJ databases">
        <authorList>
            <person name="Mah S.A."/>
            <person name="Swanson W.J."/>
            <person name="Moy G.W."/>
            <person name="Vacquier V.D."/>
        </authorList>
    </citation>
    <scope>NUCLEOTIDE SEQUENCE [LARGE SCALE GENOMIC DNA]</scope>
    <source>
        <strain evidence="2 3">CPCC 203464</strain>
    </source>
</reference>
<dbReference type="CDD" id="cd00158">
    <property type="entry name" value="RHOD"/>
    <property type="match status" value="1"/>
</dbReference>
<dbReference type="Pfam" id="PF00581">
    <property type="entry name" value="Rhodanese"/>
    <property type="match status" value="1"/>
</dbReference>
<dbReference type="GO" id="GO:0016740">
    <property type="term" value="F:transferase activity"/>
    <property type="evidence" value="ECO:0007669"/>
    <property type="project" value="UniProtKB-KW"/>
</dbReference>
<keyword evidence="3" id="KW-1185">Reference proteome</keyword>
<evidence type="ECO:0000313" key="3">
    <source>
        <dbReference type="Proteomes" id="UP000186218"/>
    </source>
</evidence>
<dbReference type="EMBL" id="FTNT01000017">
    <property type="protein sequence ID" value="SIS23777.1"/>
    <property type="molecule type" value="Genomic_DNA"/>
</dbReference>
<dbReference type="RefSeq" id="WP_076482945.1">
    <property type="nucleotide sequence ID" value="NZ_FTNT01000017.1"/>
</dbReference>